<dbReference type="Proteomes" id="UP000634136">
    <property type="component" value="Unassembled WGS sequence"/>
</dbReference>
<organism evidence="1 2">
    <name type="scientific">Senna tora</name>
    <dbReference type="NCBI Taxonomy" id="362788"/>
    <lineage>
        <taxon>Eukaryota</taxon>
        <taxon>Viridiplantae</taxon>
        <taxon>Streptophyta</taxon>
        <taxon>Embryophyta</taxon>
        <taxon>Tracheophyta</taxon>
        <taxon>Spermatophyta</taxon>
        <taxon>Magnoliopsida</taxon>
        <taxon>eudicotyledons</taxon>
        <taxon>Gunneridae</taxon>
        <taxon>Pentapetalae</taxon>
        <taxon>rosids</taxon>
        <taxon>fabids</taxon>
        <taxon>Fabales</taxon>
        <taxon>Fabaceae</taxon>
        <taxon>Caesalpinioideae</taxon>
        <taxon>Cassia clade</taxon>
        <taxon>Senna</taxon>
    </lineage>
</organism>
<keyword evidence="2" id="KW-1185">Reference proteome</keyword>
<proteinExistence type="predicted"/>
<reference evidence="1" key="1">
    <citation type="submission" date="2020-09" db="EMBL/GenBank/DDBJ databases">
        <title>Genome-Enabled Discovery of Anthraquinone Biosynthesis in Senna tora.</title>
        <authorList>
            <person name="Kang S.-H."/>
            <person name="Pandey R.P."/>
            <person name="Lee C.-M."/>
            <person name="Sim J.-S."/>
            <person name="Jeong J.-T."/>
            <person name="Choi B.-S."/>
            <person name="Jung M."/>
            <person name="Ginzburg D."/>
            <person name="Zhao K."/>
            <person name="Won S.Y."/>
            <person name="Oh T.-J."/>
            <person name="Yu Y."/>
            <person name="Kim N.-H."/>
            <person name="Lee O.R."/>
            <person name="Lee T.-H."/>
            <person name="Bashyal P."/>
            <person name="Kim T.-S."/>
            <person name="Lee W.-H."/>
            <person name="Kawkins C."/>
            <person name="Kim C.-K."/>
            <person name="Kim J.S."/>
            <person name="Ahn B.O."/>
            <person name="Rhee S.Y."/>
            <person name="Sohng J.K."/>
        </authorList>
    </citation>
    <scope>NUCLEOTIDE SEQUENCE</scope>
    <source>
        <tissue evidence="1">Leaf</tissue>
    </source>
</reference>
<protein>
    <submittedName>
        <fullName evidence="1">Uncharacterized protein</fullName>
    </submittedName>
</protein>
<sequence length="23" mass="2693">MAHHTSRVDAKYDQADCSIIQRF</sequence>
<evidence type="ECO:0000313" key="2">
    <source>
        <dbReference type="Proteomes" id="UP000634136"/>
    </source>
</evidence>
<comment type="caution">
    <text evidence="1">The sequence shown here is derived from an EMBL/GenBank/DDBJ whole genome shotgun (WGS) entry which is preliminary data.</text>
</comment>
<gene>
    <name evidence="1" type="ORF">G2W53_039865</name>
</gene>
<evidence type="ECO:0000313" key="1">
    <source>
        <dbReference type="EMBL" id="KAF7807704.1"/>
    </source>
</evidence>
<dbReference type="EMBL" id="JAAIUW010000012">
    <property type="protein sequence ID" value="KAF7807704.1"/>
    <property type="molecule type" value="Genomic_DNA"/>
</dbReference>
<dbReference type="AlphaFoldDB" id="A0A834T1Y2"/>
<accession>A0A834T1Y2</accession>
<name>A0A834T1Y2_9FABA</name>